<dbReference type="AlphaFoldDB" id="Q72MJ7"/>
<keyword evidence="1" id="KW-0808">Transferase</keyword>
<dbReference type="HOGENOM" id="CLU_046029_0_0_12"/>
<dbReference type="GO" id="GO:0008168">
    <property type="term" value="F:methyltransferase activity"/>
    <property type="evidence" value="ECO:0007669"/>
    <property type="project" value="InterPro"/>
</dbReference>
<dbReference type="SUPFAM" id="SSF53335">
    <property type="entry name" value="S-adenosyl-L-methionine-dependent methyltransferases"/>
    <property type="match status" value="1"/>
</dbReference>
<dbReference type="PIRSF" id="PIRSF011491">
    <property type="entry name" value="Mtase_YbcY_prd"/>
    <property type="match status" value="1"/>
</dbReference>
<dbReference type="KEGG" id="lic:LIC_13196"/>
<dbReference type="InterPro" id="IPR029063">
    <property type="entry name" value="SAM-dependent_MTases_sf"/>
</dbReference>
<name>Q72MJ7_LEPIC</name>
<proteinExistence type="predicted"/>
<evidence type="ECO:0000313" key="2">
    <source>
        <dbReference type="Proteomes" id="UP000007037"/>
    </source>
</evidence>
<organism evidence="1 2">
    <name type="scientific">Leptospira interrogans serogroup Icterohaemorrhagiae serovar copenhageni (strain Fiocruz L1-130)</name>
    <dbReference type="NCBI Taxonomy" id="267671"/>
    <lineage>
        <taxon>Bacteria</taxon>
        <taxon>Pseudomonadati</taxon>
        <taxon>Spirochaetota</taxon>
        <taxon>Spirochaetia</taxon>
        <taxon>Leptospirales</taxon>
        <taxon>Leptospiraceae</taxon>
        <taxon>Leptospira</taxon>
    </lineage>
</organism>
<gene>
    <name evidence="1" type="primary">encK</name>
    <name evidence="1" type="ordered locus">LIC_13196</name>
</gene>
<sequence>MNSKHKRGRNMQQDKLYIDLGMSENQYSKEIIEGQQVYTPSFLRFYDLIVLHIISTWFWRCPPQNMIDLYDKNVSGNHLDIGVGTGYLLQKTKFPVEKPTISVMDLNPNTLIKSRRRLSNIAGQFKAYRANILEPIHITEKFDSIGLSFLFHCVPGPIRKKASTAFKNLLEIRKPEGVIFGSTGLYDLGQTHFLSRIGMKRLNRNGVFHNTEDTLPDLEAALKENFKEYELYVIGAIAFFVGKKAK</sequence>
<evidence type="ECO:0000313" key="1">
    <source>
        <dbReference type="EMBL" id="AAS71741.1"/>
    </source>
</evidence>
<protein>
    <submittedName>
        <fullName evidence="1">Putative O-methyl transferase</fullName>
    </submittedName>
</protein>
<dbReference type="Proteomes" id="UP000007037">
    <property type="component" value="Chromosome I"/>
</dbReference>
<dbReference type="EMBL" id="AE016823">
    <property type="protein sequence ID" value="AAS71741.1"/>
    <property type="molecule type" value="Genomic_DNA"/>
</dbReference>
<dbReference type="InterPro" id="IPR016584">
    <property type="entry name" value="MeTrfase_VrtF"/>
</dbReference>
<dbReference type="Gene3D" id="3.40.50.150">
    <property type="entry name" value="Vaccinia Virus protein VP39"/>
    <property type="match status" value="1"/>
</dbReference>
<accession>Q72MJ7</accession>
<reference evidence="1 2" key="1">
    <citation type="journal article" date="2004" name="J. Bacteriol.">
        <title>Comparative genomics of two Leptospira interrogans serovars reveals novel insights into physiology and pathogenesis.</title>
        <authorList>
            <person name="Nascimento A.L."/>
            <person name="Ko A.I."/>
            <person name="Martins E.A."/>
            <person name="Monteiro-Vitorello C.B."/>
            <person name="Ho P.L."/>
            <person name="Haake D.A."/>
            <person name="Verjovski-Almeida S."/>
            <person name="Hartskeerl R.A."/>
            <person name="Marques M.V."/>
            <person name="Oliveira M.C."/>
            <person name="Menck C.F."/>
            <person name="Leite L.C."/>
            <person name="Carrer H."/>
            <person name="Coutinho L.L."/>
            <person name="Degrave W.M."/>
            <person name="Dellagostin O.A."/>
            <person name="El-Dorry H."/>
            <person name="Ferro E.S."/>
            <person name="Ferro M.I."/>
            <person name="Furlan L.R."/>
            <person name="Gamberini M."/>
            <person name="Giglioti E.A."/>
            <person name="Goes-Neto A."/>
            <person name="Goldman G.H."/>
            <person name="Goldman M.H."/>
            <person name="Harakava R."/>
            <person name="Jeronimo S.M."/>
            <person name="Junqueira-De-Azevedo I.L."/>
            <person name="Kimura E.T."/>
            <person name="Kuramae E.E."/>
            <person name="Lemos E.G."/>
            <person name="Lemos M.V."/>
            <person name="Marino C.L."/>
            <person name="Nunes L.R."/>
            <person name="De Oliveira R.C."/>
            <person name="Pereira G.G."/>
            <person name="Reis M.S."/>
            <person name="Schriefer A."/>
            <person name="Siqueira W.J."/>
            <person name="Sommer P."/>
            <person name="Tsai S.M."/>
            <person name="Simpson A.J."/>
            <person name="Ferro J.A."/>
            <person name="Camargo L.E."/>
            <person name="Kitajima J.P."/>
            <person name="Setubal J.C."/>
            <person name="Van Sluys M.A."/>
        </authorList>
    </citation>
    <scope>NUCLEOTIDE SEQUENCE [LARGE SCALE GENOMIC DNA]</scope>
    <source>
        <strain evidence="1 2">Fiocruz L1-130</strain>
    </source>
</reference>